<name>A0A9P8PD95_9ASCO</name>
<reference evidence="1" key="1">
    <citation type="journal article" date="2021" name="Open Biol.">
        <title>Shared evolutionary footprints suggest mitochondrial oxidative damage underlies multiple complex I losses in fungi.</title>
        <authorList>
            <person name="Schikora-Tamarit M.A."/>
            <person name="Marcet-Houben M."/>
            <person name="Nosek J."/>
            <person name="Gabaldon T."/>
        </authorList>
    </citation>
    <scope>NUCLEOTIDE SEQUENCE</scope>
    <source>
        <strain evidence="1">NCAIM Y.01608</strain>
    </source>
</reference>
<dbReference type="AlphaFoldDB" id="A0A9P8PD95"/>
<sequence>MSRLTPPSSRTAYMESLPYFRSSHSAFLFLGPPTSSSNPKEYIMVLLGENSLLINSSAASNNPISCSLQSATPLP</sequence>
<dbReference type="EMBL" id="JAEUBD010000983">
    <property type="protein sequence ID" value="KAH3669570.1"/>
    <property type="molecule type" value="Genomic_DNA"/>
</dbReference>
<accession>A0A9P8PD95</accession>
<evidence type="ECO:0000313" key="1">
    <source>
        <dbReference type="EMBL" id="KAH3669570.1"/>
    </source>
</evidence>
<keyword evidence="2" id="KW-1185">Reference proteome</keyword>
<reference evidence="1" key="2">
    <citation type="submission" date="2021-01" db="EMBL/GenBank/DDBJ databases">
        <authorList>
            <person name="Schikora-Tamarit M.A."/>
        </authorList>
    </citation>
    <scope>NUCLEOTIDE SEQUENCE</scope>
    <source>
        <strain evidence="1">NCAIM Y.01608</strain>
    </source>
</reference>
<organism evidence="1 2">
    <name type="scientific">Ogataea polymorpha</name>
    <dbReference type="NCBI Taxonomy" id="460523"/>
    <lineage>
        <taxon>Eukaryota</taxon>
        <taxon>Fungi</taxon>
        <taxon>Dikarya</taxon>
        <taxon>Ascomycota</taxon>
        <taxon>Saccharomycotina</taxon>
        <taxon>Pichiomycetes</taxon>
        <taxon>Pichiales</taxon>
        <taxon>Pichiaceae</taxon>
        <taxon>Ogataea</taxon>
    </lineage>
</organism>
<proteinExistence type="predicted"/>
<gene>
    <name evidence="1" type="ORF">OGATHE_002382</name>
</gene>
<dbReference type="Proteomes" id="UP000788993">
    <property type="component" value="Unassembled WGS sequence"/>
</dbReference>
<evidence type="ECO:0000313" key="2">
    <source>
        <dbReference type="Proteomes" id="UP000788993"/>
    </source>
</evidence>
<comment type="caution">
    <text evidence="1">The sequence shown here is derived from an EMBL/GenBank/DDBJ whole genome shotgun (WGS) entry which is preliminary data.</text>
</comment>
<protein>
    <submittedName>
        <fullName evidence="1">Uncharacterized protein</fullName>
    </submittedName>
</protein>